<dbReference type="EMBL" id="MNCJ02000328">
    <property type="protein sequence ID" value="KAF5774479.1"/>
    <property type="molecule type" value="Genomic_DNA"/>
</dbReference>
<dbReference type="AlphaFoldDB" id="A0A251SUN3"/>
<evidence type="ECO:0000313" key="3">
    <source>
        <dbReference type="Proteomes" id="UP000215914"/>
    </source>
</evidence>
<dbReference type="InParanoid" id="A0A251SUN3"/>
<keyword evidence="3" id="KW-1185">Reference proteome</keyword>
<reference evidence="2" key="2">
    <citation type="submission" date="2017-02" db="EMBL/GenBank/DDBJ databases">
        <title>Sunflower complete genome.</title>
        <authorList>
            <person name="Langlade N."/>
            <person name="Munos S."/>
        </authorList>
    </citation>
    <scope>NUCLEOTIDE SEQUENCE [LARGE SCALE GENOMIC DNA]</scope>
    <source>
        <tissue evidence="2">Leaves</tissue>
    </source>
</reference>
<reference evidence="1" key="3">
    <citation type="submission" date="2020-06" db="EMBL/GenBank/DDBJ databases">
        <title>Helianthus annuus Genome sequencing and assembly Release 2.</title>
        <authorList>
            <person name="Gouzy J."/>
            <person name="Langlade N."/>
            <person name="Munos S."/>
        </authorList>
    </citation>
    <scope>NUCLEOTIDE SEQUENCE</scope>
    <source>
        <tissue evidence="1">Leaves</tissue>
    </source>
</reference>
<gene>
    <name evidence="2" type="ORF">HannXRQ_Chr13g0412881</name>
    <name evidence="1" type="ORF">HanXRQr2_Chr13g0600931</name>
</gene>
<accession>A0A251SUN3</accession>
<organism evidence="2 3">
    <name type="scientific">Helianthus annuus</name>
    <name type="common">Common sunflower</name>
    <dbReference type="NCBI Taxonomy" id="4232"/>
    <lineage>
        <taxon>Eukaryota</taxon>
        <taxon>Viridiplantae</taxon>
        <taxon>Streptophyta</taxon>
        <taxon>Embryophyta</taxon>
        <taxon>Tracheophyta</taxon>
        <taxon>Spermatophyta</taxon>
        <taxon>Magnoliopsida</taxon>
        <taxon>eudicotyledons</taxon>
        <taxon>Gunneridae</taxon>
        <taxon>Pentapetalae</taxon>
        <taxon>asterids</taxon>
        <taxon>campanulids</taxon>
        <taxon>Asterales</taxon>
        <taxon>Asteraceae</taxon>
        <taxon>Asteroideae</taxon>
        <taxon>Heliantheae alliance</taxon>
        <taxon>Heliantheae</taxon>
        <taxon>Helianthus</taxon>
    </lineage>
</organism>
<evidence type="ECO:0000313" key="1">
    <source>
        <dbReference type="EMBL" id="KAF5774479.1"/>
    </source>
</evidence>
<name>A0A251SUN3_HELAN</name>
<evidence type="ECO:0000313" key="2">
    <source>
        <dbReference type="EMBL" id="OTG02424.1"/>
    </source>
</evidence>
<proteinExistence type="predicted"/>
<dbReference type="Proteomes" id="UP000215914">
    <property type="component" value="Chromosome 13"/>
</dbReference>
<protein>
    <submittedName>
        <fullName evidence="2">Uncharacterized protein</fullName>
    </submittedName>
</protein>
<sequence length="94" mass="10685">MEMPNVFHSYLRFKKMRANLHPTALEHPGSRSIGISDRRTNNRISIVAHLHHRQIHGKCFSLPGNPKIGSSEILQLIFCSNQLFIPTPCSILII</sequence>
<dbReference type="EMBL" id="CM007902">
    <property type="protein sequence ID" value="OTG02424.1"/>
    <property type="molecule type" value="Genomic_DNA"/>
</dbReference>
<reference evidence="1 3" key="1">
    <citation type="journal article" date="2017" name="Nature">
        <title>The sunflower genome provides insights into oil metabolism, flowering and Asterid evolution.</title>
        <authorList>
            <person name="Badouin H."/>
            <person name="Gouzy J."/>
            <person name="Grassa C.J."/>
            <person name="Murat F."/>
            <person name="Staton S.E."/>
            <person name="Cottret L."/>
            <person name="Lelandais-Briere C."/>
            <person name="Owens G.L."/>
            <person name="Carrere S."/>
            <person name="Mayjonade B."/>
            <person name="Legrand L."/>
            <person name="Gill N."/>
            <person name="Kane N.C."/>
            <person name="Bowers J.E."/>
            <person name="Hubner S."/>
            <person name="Bellec A."/>
            <person name="Berard A."/>
            <person name="Berges H."/>
            <person name="Blanchet N."/>
            <person name="Boniface M.C."/>
            <person name="Brunel D."/>
            <person name="Catrice O."/>
            <person name="Chaidir N."/>
            <person name="Claudel C."/>
            <person name="Donnadieu C."/>
            <person name="Faraut T."/>
            <person name="Fievet G."/>
            <person name="Helmstetter N."/>
            <person name="King M."/>
            <person name="Knapp S.J."/>
            <person name="Lai Z."/>
            <person name="Le Paslier M.C."/>
            <person name="Lippi Y."/>
            <person name="Lorenzon L."/>
            <person name="Mandel J.R."/>
            <person name="Marage G."/>
            <person name="Marchand G."/>
            <person name="Marquand E."/>
            <person name="Bret-Mestries E."/>
            <person name="Morien E."/>
            <person name="Nambeesan S."/>
            <person name="Nguyen T."/>
            <person name="Pegot-Espagnet P."/>
            <person name="Pouilly N."/>
            <person name="Raftis F."/>
            <person name="Sallet E."/>
            <person name="Schiex T."/>
            <person name="Thomas J."/>
            <person name="Vandecasteele C."/>
            <person name="Vares D."/>
            <person name="Vear F."/>
            <person name="Vautrin S."/>
            <person name="Crespi M."/>
            <person name="Mangin B."/>
            <person name="Burke J.M."/>
            <person name="Salse J."/>
            <person name="Munos S."/>
            <person name="Vincourt P."/>
            <person name="Rieseberg L.H."/>
            <person name="Langlade N.B."/>
        </authorList>
    </citation>
    <scope>NUCLEOTIDE SEQUENCE [LARGE SCALE GENOMIC DNA]</scope>
    <source>
        <strain evidence="3">cv. SF193</strain>
        <tissue evidence="1">Leaves</tissue>
    </source>
</reference>
<dbReference type="Gramene" id="mRNA:HanXRQr2_Chr13g0600931">
    <property type="protein sequence ID" value="mRNA:HanXRQr2_Chr13g0600931"/>
    <property type="gene ID" value="HanXRQr2_Chr13g0600931"/>
</dbReference>